<name>A0A917Q016_9PSED</name>
<dbReference type="RefSeq" id="WP_188984163.1">
    <property type="nucleotide sequence ID" value="NZ_BMPO01000007.1"/>
</dbReference>
<keyword evidence="4" id="KW-1185">Reference proteome</keyword>
<gene>
    <name evidence="3" type="ORF">GCM10009304_30590</name>
</gene>
<dbReference type="InterPro" id="IPR001753">
    <property type="entry name" value="Enoyl-CoA_hydra/iso"/>
</dbReference>
<dbReference type="Proteomes" id="UP000635983">
    <property type="component" value="Unassembled WGS sequence"/>
</dbReference>
<dbReference type="SUPFAM" id="SSF52096">
    <property type="entry name" value="ClpP/crotonase"/>
    <property type="match status" value="1"/>
</dbReference>
<dbReference type="InterPro" id="IPR018376">
    <property type="entry name" value="Enoyl-CoA_hyd/isom_CS"/>
</dbReference>
<dbReference type="PANTHER" id="PTHR11941">
    <property type="entry name" value="ENOYL-COA HYDRATASE-RELATED"/>
    <property type="match status" value="1"/>
</dbReference>
<dbReference type="InterPro" id="IPR029045">
    <property type="entry name" value="ClpP/crotonase-like_dom_sf"/>
</dbReference>
<proteinExistence type="inferred from homology"/>
<accession>A0A917Q016</accession>
<comment type="similarity">
    <text evidence="1 2">Belongs to the enoyl-CoA hydratase/isomerase family.</text>
</comment>
<dbReference type="GO" id="GO:0003824">
    <property type="term" value="F:catalytic activity"/>
    <property type="evidence" value="ECO:0007669"/>
    <property type="project" value="InterPro"/>
</dbReference>
<dbReference type="NCBIfam" id="NF004796">
    <property type="entry name" value="PRK06144.1"/>
    <property type="match status" value="1"/>
</dbReference>
<dbReference type="CDD" id="cd06558">
    <property type="entry name" value="crotonase-like"/>
    <property type="match status" value="1"/>
</dbReference>
<sequence length="261" mass="28668">MNQDEIYLEKDGHLGWIRFNRPDVRNAMTWHMYDRLEALANEVEADDDIKVVVFRGVGGEAFVAGTDIRQFTDFSSGADGVDYEVRIDRVVERVERIAKPTVALLEGFCVGGGATIALACDFRYATPALKFGAPIARTLGNCLSIANISRLVDLLGVARTKEVLMLGTLADADTALSAGLVNALHPAETIEAAVRQVAERLTQNAPLTLNAVKEAVRRTQAHRRLPAEGGEDLIRSCYGSQDFRNAVRSFLDKTPHQWRGN</sequence>
<dbReference type="PROSITE" id="PS00166">
    <property type="entry name" value="ENOYL_COA_HYDRATASE"/>
    <property type="match status" value="1"/>
</dbReference>
<evidence type="ECO:0000256" key="2">
    <source>
        <dbReference type="RuleBase" id="RU003707"/>
    </source>
</evidence>
<reference evidence="3" key="2">
    <citation type="submission" date="2020-09" db="EMBL/GenBank/DDBJ databases">
        <authorList>
            <person name="Sun Q."/>
            <person name="Ohkuma M."/>
        </authorList>
    </citation>
    <scope>NUCLEOTIDE SEQUENCE</scope>
    <source>
        <strain evidence="3">JCM 30078</strain>
    </source>
</reference>
<dbReference type="PANTHER" id="PTHR11941:SF54">
    <property type="entry name" value="ENOYL-COA HYDRATASE, MITOCHONDRIAL"/>
    <property type="match status" value="1"/>
</dbReference>
<dbReference type="GO" id="GO:0006635">
    <property type="term" value="P:fatty acid beta-oxidation"/>
    <property type="evidence" value="ECO:0007669"/>
    <property type="project" value="TreeGrafter"/>
</dbReference>
<comment type="caution">
    <text evidence="3">The sequence shown here is derived from an EMBL/GenBank/DDBJ whole genome shotgun (WGS) entry which is preliminary data.</text>
</comment>
<dbReference type="Pfam" id="PF00378">
    <property type="entry name" value="ECH_1"/>
    <property type="match status" value="1"/>
</dbReference>
<dbReference type="AlphaFoldDB" id="A0A917Q016"/>
<evidence type="ECO:0000313" key="4">
    <source>
        <dbReference type="Proteomes" id="UP000635983"/>
    </source>
</evidence>
<organism evidence="3 4">
    <name type="scientific">Pseudomonas matsuisoli</name>
    <dbReference type="NCBI Taxonomy" id="1515666"/>
    <lineage>
        <taxon>Bacteria</taxon>
        <taxon>Pseudomonadati</taxon>
        <taxon>Pseudomonadota</taxon>
        <taxon>Gammaproteobacteria</taxon>
        <taxon>Pseudomonadales</taxon>
        <taxon>Pseudomonadaceae</taxon>
        <taxon>Pseudomonas</taxon>
    </lineage>
</organism>
<evidence type="ECO:0000313" key="3">
    <source>
        <dbReference type="EMBL" id="GGK02654.1"/>
    </source>
</evidence>
<reference evidence="3" key="1">
    <citation type="journal article" date="2014" name="Int. J. Syst. Evol. Microbiol.">
        <title>Complete genome sequence of Corynebacterium casei LMG S-19264T (=DSM 44701T), isolated from a smear-ripened cheese.</title>
        <authorList>
            <consortium name="US DOE Joint Genome Institute (JGI-PGF)"/>
            <person name="Walter F."/>
            <person name="Albersmeier A."/>
            <person name="Kalinowski J."/>
            <person name="Ruckert C."/>
        </authorList>
    </citation>
    <scope>NUCLEOTIDE SEQUENCE</scope>
    <source>
        <strain evidence="3">JCM 30078</strain>
    </source>
</reference>
<dbReference type="Gene3D" id="3.90.226.10">
    <property type="entry name" value="2-enoyl-CoA Hydratase, Chain A, domain 1"/>
    <property type="match status" value="1"/>
</dbReference>
<dbReference type="EMBL" id="BMPO01000007">
    <property type="protein sequence ID" value="GGK02654.1"/>
    <property type="molecule type" value="Genomic_DNA"/>
</dbReference>
<protein>
    <submittedName>
        <fullName evidence="3">Enoyl-CoA hydratase</fullName>
    </submittedName>
</protein>
<evidence type="ECO:0000256" key="1">
    <source>
        <dbReference type="ARBA" id="ARBA00005254"/>
    </source>
</evidence>